<feature type="region of interest" description="Disordered" evidence="6">
    <location>
        <begin position="875"/>
        <end position="895"/>
    </location>
</feature>
<dbReference type="GO" id="GO:0006303">
    <property type="term" value="P:double-strand break repair via nonhomologous end joining"/>
    <property type="evidence" value="ECO:0007669"/>
    <property type="project" value="TreeGrafter"/>
</dbReference>
<sequence length="1050" mass="116969">MPFPFAYICNLLQGLEDNQHAQVGQKTNASIIQAWFRSHQAELSRDDHDPAALLSALLPEKRTDRVYSIREKKLQIIIGRALILGISRKKELERWAVTGSGVDLADCVYGILCATPNPQFPDDAGVTIEEIDGLLHSIASECRYSSPAVRTTPSGTRFADTELALGGLYKRLLARDAKWLTRLILKNYEPVVLDPSTVYSSYHPYLSTILKVQDDFTIAGRIIVRQRRERTVTSRADTTEYLKPALGVKVGRQNWIKGRSIKHCLDMSRGRMSCEDKVDGEYCQIHIDLSKDSKGGKCIQIFSKSGKDSTDGRIALHDSIRRSLQLGQPSCPLKSGCILEGELVVFSDKDAKILDFHKIRKHVSRSGSFLGTDQDSQRHPWEHLMIIYYDLLMVDGESLLGVRHSERFKRLKDLVTLVPGRSALVKRELIDCSSRSAASDLRRAFAKCITAHGEGLVLKPDDPYFTFGARTKPYSSCAIKLKKEYVGHFGDIGDVAVVGARYDPAKAKTYGIPNLKWTHFYVGCLENKDEVVRFQKTPRFIVTNVVELNASQMTLFVKFVNPQFVAPGENKSISIRVEPGVDNGNTPSVIFPAPPVFDLRCFSFDKVGNTSFWSPRFPMVNKIHCDRTYRNTLSFTELQDMALEEREMPPPEDSQELLGWIAALEAADPKCIAVDHSSQMTVASTLIATTPSTQSTDSVQAGSSASSHLQTSPAPVRGRAGDPPTPPRPSTVQAGHEPRTNNSRGVQDTPKRQKRPPESSDLEHQGKTKVRKFQDERRPTVGDWLSQSMSEIQGTPRNRREPLSDVGISSSRRNNLPSSTAPRLTSTTSMYQLGWDNARLGAPERVQNSLPVSLSFQGLLAPHLSITSSTVTGATNARDSNGDHDNISPEEPSTSCGKCRFLDSCKLSKCSFLLSPCIANFPWVTEDLLVCHGVADIVLDYKELTTAQPSCGTTPATVERTRKKRSAKRKVILVESRRKDPTAAFMKLVTEAKEKRPSNDREYFEVYDWRILEALRYEEAKCSRNGKIRGACVSTTTTKDIEKKFRLGLV</sequence>
<evidence type="ECO:0000256" key="5">
    <source>
        <dbReference type="ARBA" id="ARBA00023242"/>
    </source>
</evidence>
<dbReference type="GO" id="GO:0006297">
    <property type="term" value="P:nucleotide-excision repair, DNA gap filling"/>
    <property type="evidence" value="ECO:0007669"/>
    <property type="project" value="TreeGrafter"/>
</dbReference>
<proteinExistence type="inferred from homology"/>
<organism evidence="8 9">
    <name type="scientific">Lasiosphaeria ovina</name>
    <dbReference type="NCBI Taxonomy" id="92902"/>
    <lineage>
        <taxon>Eukaryota</taxon>
        <taxon>Fungi</taxon>
        <taxon>Dikarya</taxon>
        <taxon>Ascomycota</taxon>
        <taxon>Pezizomycotina</taxon>
        <taxon>Sordariomycetes</taxon>
        <taxon>Sordariomycetidae</taxon>
        <taxon>Sordariales</taxon>
        <taxon>Lasiosphaeriaceae</taxon>
        <taxon>Lasiosphaeria</taxon>
    </lineage>
</organism>
<dbReference type="GO" id="GO:0005524">
    <property type="term" value="F:ATP binding"/>
    <property type="evidence" value="ECO:0007669"/>
    <property type="project" value="UniProtKB-KW"/>
</dbReference>
<evidence type="ECO:0000256" key="4">
    <source>
        <dbReference type="ARBA" id="ARBA00022840"/>
    </source>
</evidence>
<dbReference type="SUPFAM" id="SSF56091">
    <property type="entry name" value="DNA ligase/mRNA capping enzyme, catalytic domain"/>
    <property type="match status" value="1"/>
</dbReference>
<reference evidence="8" key="2">
    <citation type="submission" date="2023-06" db="EMBL/GenBank/DDBJ databases">
        <authorList>
            <consortium name="Lawrence Berkeley National Laboratory"/>
            <person name="Haridas S."/>
            <person name="Hensen N."/>
            <person name="Bonometti L."/>
            <person name="Westerberg I."/>
            <person name="Brannstrom I.O."/>
            <person name="Guillou S."/>
            <person name="Cros-Aarteil S."/>
            <person name="Calhoun S."/>
            <person name="Kuo A."/>
            <person name="Mondo S."/>
            <person name="Pangilinan J."/>
            <person name="Riley R."/>
            <person name="Labutti K."/>
            <person name="Andreopoulos B."/>
            <person name="Lipzen A."/>
            <person name="Chen C."/>
            <person name="Yanf M."/>
            <person name="Daum C."/>
            <person name="Ng V."/>
            <person name="Clum A."/>
            <person name="Steindorff A."/>
            <person name="Ohm R."/>
            <person name="Martin F."/>
            <person name="Silar P."/>
            <person name="Natvig D."/>
            <person name="Lalanne C."/>
            <person name="Gautier V."/>
            <person name="Ament-Velasquez S.L."/>
            <person name="Kruys A."/>
            <person name="Hutchinson M.I."/>
            <person name="Powell A.J."/>
            <person name="Barry K."/>
            <person name="Miller A.N."/>
            <person name="Grigoriev I.V."/>
            <person name="Debuchy R."/>
            <person name="Gladieux P."/>
            <person name="Thoren M.H."/>
            <person name="Johannesson H."/>
        </authorList>
    </citation>
    <scope>NUCLEOTIDE SEQUENCE</scope>
    <source>
        <strain evidence="8">CBS 958.72</strain>
    </source>
</reference>
<feature type="domain" description="ATP-dependent DNA ligase family profile" evidence="7">
    <location>
        <begin position="386"/>
        <end position="526"/>
    </location>
</feature>
<feature type="compositionally biased region" description="Polar residues" evidence="6">
    <location>
        <begin position="785"/>
        <end position="796"/>
    </location>
</feature>
<evidence type="ECO:0000256" key="1">
    <source>
        <dbReference type="ARBA" id="ARBA00007572"/>
    </source>
</evidence>
<dbReference type="InterPro" id="IPR012340">
    <property type="entry name" value="NA-bd_OB-fold"/>
</dbReference>
<dbReference type="PANTHER" id="PTHR45997:SF2">
    <property type="entry name" value="ATP DEPENDENT DNA LIGASE DOMAIN PROTEIN (AFU_ORTHOLOGUE AFUA_5G02430)"/>
    <property type="match status" value="1"/>
</dbReference>
<dbReference type="Gene3D" id="2.40.50.140">
    <property type="entry name" value="Nucleic acid-binding proteins"/>
    <property type="match status" value="1"/>
</dbReference>
<keyword evidence="2" id="KW-0436">Ligase</keyword>
<comment type="similarity">
    <text evidence="1">Belongs to the ATP-dependent DNA ligase family.</text>
</comment>
<keyword evidence="5" id="KW-0539">Nucleus</keyword>
<dbReference type="GO" id="GO:0003677">
    <property type="term" value="F:DNA binding"/>
    <property type="evidence" value="ECO:0007669"/>
    <property type="project" value="InterPro"/>
</dbReference>
<gene>
    <name evidence="8" type="ORF">B0T24DRAFT_275442</name>
</gene>
<keyword evidence="3" id="KW-0547">Nucleotide-binding</keyword>
<evidence type="ECO:0000259" key="7">
    <source>
        <dbReference type="PROSITE" id="PS50160"/>
    </source>
</evidence>
<evidence type="ECO:0000313" key="9">
    <source>
        <dbReference type="Proteomes" id="UP001287356"/>
    </source>
</evidence>
<dbReference type="Pfam" id="PF04675">
    <property type="entry name" value="DNA_ligase_A_N"/>
    <property type="match status" value="1"/>
</dbReference>
<keyword evidence="4" id="KW-0067">ATP-binding</keyword>
<evidence type="ECO:0000313" key="8">
    <source>
        <dbReference type="EMBL" id="KAK3373796.1"/>
    </source>
</evidence>
<dbReference type="GO" id="GO:0003910">
    <property type="term" value="F:DNA ligase (ATP) activity"/>
    <property type="evidence" value="ECO:0007669"/>
    <property type="project" value="InterPro"/>
</dbReference>
<dbReference type="PANTHER" id="PTHR45997">
    <property type="entry name" value="DNA LIGASE 4"/>
    <property type="match status" value="1"/>
</dbReference>
<dbReference type="Gene3D" id="1.10.3260.10">
    <property type="entry name" value="DNA ligase, ATP-dependent, N-terminal domain"/>
    <property type="match status" value="1"/>
</dbReference>
<evidence type="ECO:0000256" key="6">
    <source>
        <dbReference type="SAM" id="MobiDB-lite"/>
    </source>
</evidence>
<feature type="compositionally biased region" description="Basic and acidic residues" evidence="6">
    <location>
        <begin position="749"/>
        <end position="780"/>
    </location>
</feature>
<dbReference type="Pfam" id="PF01068">
    <property type="entry name" value="DNA_ligase_A_M"/>
    <property type="match status" value="1"/>
</dbReference>
<dbReference type="PROSITE" id="PS50160">
    <property type="entry name" value="DNA_LIGASE_A3"/>
    <property type="match status" value="1"/>
</dbReference>
<dbReference type="InterPro" id="IPR036599">
    <property type="entry name" value="DNA_ligase_N_sf"/>
</dbReference>
<name>A0AAE0N7P2_9PEZI</name>
<protein>
    <recommendedName>
        <fullName evidence="7">ATP-dependent DNA ligase family profile domain-containing protein</fullName>
    </recommendedName>
</protein>
<feature type="compositionally biased region" description="Polar residues" evidence="6">
    <location>
        <begin position="691"/>
        <end position="713"/>
    </location>
</feature>
<keyword evidence="9" id="KW-1185">Reference proteome</keyword>
<dbReference type="EMBL" id="JAULSN010000004">
    <property type="protein sequence ID" value="KAK3373796.1"/>
    <property type="molecule type" value="Genomic_DNA"/>
</dbReference>
<dbReference type="GO" id="GO:0006310">
    <property type="term" value="P:DNA recombination"/>
    <property type="evidence" value="ECO:0007669"/>
    <property type="project" value="InterPro"/>
</dbReference>
<dbReference type="Gene3D" id="3.30.470.30">
    <property type="entry name" value="DNA ligase/mRNA capping enzyme"/>
    <property type="match status" value="1"/>
</dbReference>
<dbReference type="GO" id="GO:0032807">
    <property type="term" value="C:DNA ligase IV complex"/>
    <property type="evidence" value="ECO:0007669"/>
    <property type="project" value="TreeGrafter"/>
</dbReference>
<feature type="compositionally biased region" description="Polar residues" evidence="6">
    <location>
        <begin position="807"/>
        <end position="824"/>
    </location>
</feature>
<comment type="caution">
    <text evidence="8">The sequence shown here is derived from an EMBL/GenBank/DDBJ whole genome shotgun (WGS) entry which is preliminary data.</text>
</comment>
<dbReference type="Proteomes" id="UP001287356">
    <property type="component" value="Unassembled WGS sequence"/>
</dbReference>
<evidence type="ECO:0000256" key="3">
    <source>
        <dbReference type="ARBA" id="ARBA00022741"/>
    </source>
</evidence>
<dbReference type="InterPro" id="IPR012308">
    <property type="entry name" value="DNA_ligase_ATP-dep_N"/>
</dbReference>
<dbReference type="CDD" id="cd08039">
    <property type="entry name" value="Adenylation_DNA_ligase_Fungal"/>
    <property type="match status" value="1"/>
</dbReference>
<reference evidence="8" key="1">
    <citation type="journal article" date="2023" name="Mol. Phylogenet. Evol.">
        <title>Genome-scale phylogeny and comparative genomics of the fungal order Sordariales.</title>
        <authorList>
            <person name="Hensen N."/>
            <person name="Bonometti L."/>
            <person name="Westerberg I."/>
            <person name="Brannstrom I.O."/>
            <person name="Guillou S."/>
            <person name="Cros-Aarteil S."/>
            <person name="Calhoun S."/>
            <person name="Haridas S."/>
            <person name="Kuo A."/>
            <person name="Mondo S."/>
            <person name="Pangilinan J."/>
            <person name="Riley R."/>
            <person name="LaButti K."/>
            <person name="Andreopoulos B."/>
            <person name="Lipzen A."/>
            <person name="Chen C."/>
            <person name="Yan M."/>
            <person name="Daum C."/>
            <person name="Ng V."/>
            <person name="Clum A."/>
            <person name="Steindorff A."/>
            <person name="Ohm R.A."/>
            <person name="Martin F."/>
            <person name="Silar P."/>
            <person name="Natvig D.O."/>
            <person name="Lalanne C."/>
            <person name="Gautier V."/>
            <person name="Ament-Velasquez S.L."/>
            <person name="Kruys A."/>
            <person name="Hutchinson M.I."/>
            <person name="Powell A.J."/>
            <person name="Barry K."/>
            <person name="Miller A.N."/>
            <person name="Grigoriev I.V."/>
            <person name="Debuchy R."/>
            <person name="Gladieux P."/>
            <person name="Hiltunen Thoren M."/>
            <person name="Johannesson H."/>
        </authorList>
    </citation>
    <scope>NUCLEOTIDE SEQUENCE</scope>
    <source>
        <strain evidence="8">CBS 958.72</strain>
    </source>
</reference>
<feature type="region of interest" description="Disordered" evidence="6">
    <location>
        <begin position="691"/>
        <end position="824"/>
    </location>
</feature>
<evidence type="ECO:0000256" key="2">
    <source>
        <dbReference type="ARBA" id="ARBA00022598"/>
    </source>
</evidence>
<dbReference type="AlphaFoldDB" id="A0AAE0N7P2"/>
<accession>A0AAE0N7P2</accession>
<dbReference type="InterPro" id="IPR029710">
    <property type="entry name" value="LIG4"/>
</dbReference>
<dbReference type="InterPro" id="IPR012310">
    <property type="entry name" value="DNA_ligase_ATP-dep_cent"/>
</dbReference>